<feature type="transmembrane region" description="Helical" evidence="12">
    <location>
        <begin position="205"/>
        <end position="229"/>
    </location>
</feature>
<dbReference type="PROSITE" id="PS51093">
    <property type="entry name" value="PTS_EIIA_TYPE_1"/>
    <property type="match status" value="1"/>
</dbReference>
<dbReference type="GO" id="GO:0009401">
    <property type="term" value="P:phosphoenolpyruvate-dependent sugar phosphotransferase system"/>
    <property type="evidence" value="ECO:0007669"/>
    <property type="project" value="UniProtKB-KW"/>
</dbReference>
<feature type="domain" description="PTS EIIA type-1" evidence="13">
    <location>
        <begin position="492"/>
        <end position="596"/>
    </location>
</feature>
<dbReference type="InterPro" id="IPR003352">
    <property type="entry name" value="PTS_EIIC"/>
</dbReference>
<feature type="transmembrane region" description="Helical" evidence="12">
    <location>
        <begin position="385"/>
        <end position="409"/>
    </location>
</feature>
<dbReference type="InterPro" id="IPR011055">
    <property type="entry name" value="Dup_hybrid_motif"/>
</dbReference>
<dbReference type="InterPro" id="IPR013013">
    <property type="entry name" value="PTS_EIIC_1"/>
</dbReference>
<sequence>MSHNELAKEIIQLIGGEKNVSGLTHCATRLRFNLKDNGRADKETLKKLNGVLTVVEGGGQFQVVIGNDVGNVYNEITKMTNLNTENLNDDSEKVEKTKLSSRIFETISGSFSPLLPAFAGAGMLKALLTVLVLLGWLSTESGAYAILSAAGNGVFYFLPILLGITLAIKLGGNPYVAAGIGAALMEPNFTGLMTNTGDISDFAGIPVVLMNYSSTVFPIIIAISAYIVLDRFLKKVILKSLQFFLVPMISLLIIVPLTVMALGPIGVYVGNGIGAIISFLSGQSGLLTGALIGATITFLVVLGLQWGLIPIMLSNIAVNGGDHIGPMWAAATFAQMGIAFGVFLKSKDKKIKSLAGSSALTGILAGVTEPIVYGLILKYKRTLPLLMISGAVGGGIIGFFRVTFSYPAFHSIFTIPVFSPIGLYVVGIASSFSLAAVLVVMFGFNGKKAETNLEKSDNQVSPLTPVIDDRKQAEEIGSPLSGEVKPLDQVDDVAFSSGAMGKGIAIEPSEGRAVSPVDGVVSTIFKTSHAIVITSRDGAEILIHIGINTVKLKGKHFAPKVQAGDQVNQGDLLVEFDIEQIKAEGYQVTTPIIVTNSDQYLDVVNTRSTRIQTKESLITLLV</sequence>
<evidence type="ECO:0000313" key="17">
    <source>
        <dbReference type="Proteomes" id="UP001055784"/>
    </source>
</evidence>
<evidence type="ECO:0000256" key="4">
    <source>
        <dbReference type="ARBA" id="ARBA00022597"/>
    </source>
</evidence>
<dbReference type="EMBL" id="CP097770">
    <property type="protein sequence ID" value="URJ49201.1"/>
    <property type="molecule type" value="Genomic_DNA"/>
</dbReference>
<dbReference type="NCBIfam" id="TIGR01995">
    <property type="entry name" value="PTS-II-ABC-beta"/>
    <property type="match status" value="1"/>
</dbReference>
<dbReference type="GO" id="GO:0016301">
    <property type="term" value="F:kinase activity"/>
    <property type="evidence" value="ECO:0007669"/>
    <property type="project" value="UniProtKB-KW"/>
</dbReference>
<evidence type="ECO:0000256" key="6">
    <source>
        <dbReference type="ARBA" id="ARBA00022683"/>
    </source>
</evidence>
<dbReference type="Gene3D" id="2.70.70.10">
    <property type="entry name" value="Glucose Permease (Domain IIA)"/>
    <property type="match status" value="1"/>
</dbReference>
<accession>A0AAE9I9B8</accession>
<proteinExistence type="predicted"/>
<dbReference type="SUPFAM" id="SSF55604">
    <property type="entry name" value="Glucose permease domain IIB"/>
    <property type="match status" value="1"/>
</dbReference>
<dbReference type="Pfam" id="PF00367">
    <property type="entry name" value="PTS_EIIB"/>
    <property type="match status" value="1"/>
</dbReference>
<dbReference type="PROSITE" id="PS00371">
    <property type="entry name" value="PTS_EIIA_TYPE_1_HIS"/>
    <property type="match status" value="1"/>
</dbReference>
<reference evidence="16" key="1">
    <citation type="submission" date="2022-11" db="EMBL/GenBank/DDBJ databases">
        <authorList>
            <person name="Vasilchenko N.G."/>
            <person name="Prazdnova E.V."/>
            <person name="Gorovtsov A.V."/>
            <person name="Chistyakov V.A."/>
            <person name="Pak M.L."/>
        </authorList>
    </citation>
    <scope>NUCLEOTIDE SEQUENCE</scope>
    <source>
        <strain evidence="16">R 4.5</strain>
    </source>
</reference>
<feature type="active site" description="Phosphocysteine intermediate; for EIIB activity" evidence="11">
    <location>
        <position position="26"/>
    </location>
</feature>
<name>A0AAE9I9B8_PAEPO</name>
<keyword evidence="6" id="KW-0598">Phosphotransferase system</keyword>
<dbReference type="InterPro" id="IPR011297">
    <property type="entry name" value="PTS_IIABC_b_glu"/>
</dbReference>
<dbReference type="Pfam" id="PF00358">
    <property type="entry name" value="PTS_EIIA_1"/>
    <property type="match status" value="1"/>
</dbReference>
<keyword evidence="7 12" id="KW-0812">Transmembrane</keyword>
<dbReference type="CDD" id="cd00210">
    <property type="entry name" value="PTS_IIA_glc"/>
    <property type="match status" value="1"/>
</dbReference>
<feature type="transmembrane region" description="Helical" evidence="12">
    <location>
        <begin position="421"/>
        <end position="444"/>
    </location>
</feature>
<evidence type="ECO:0000259" key="15">
    <source>
        <dbReference type="PROSITE" id="PS51103"/>
    </source>
</evidence>
<dbReference type="CDD" id="cd00212">
    <property type="entry name" value="PTS_IIB_glc"/>
    <property type="match status" value="1"/>
</dbReference>
<keyword evidence="9 12" id="KW-1133">Transmembrane helix</keyword>
<dbReference type="Proteomes" id="UP001055784">
    <property type="component" value="Chromosome"/>
</dbReference>
<dbReference type="FunFam" id="3.30.1360.60:FF:000001">
    <property type="entry name" value="PTS system glucose-specific IIBC component PtsG"/>
    <property type="match status" value="1"/>
</dbReference>
<dbReference type="InterPro" id="IPR036878">
    <property type="entry name" value="Glu_permease_IIB"/>
</dbReference>
<feature type="transmembrane region" description="Helical" evidence="12">
    <location>
        <begin position="325"/>
        <end position="344"/>
    </location>
</feature>
<dbReference type="PROSITE" id="PS51103">
    <property type="entry name" value="PTS_EIIC_TYPE_1"/>
    <property type="match status" value="1"/>
</dbReference>
<dbReference type="NCBIfam" id="TIGR00830">
    <property type="entry name" value="PTBA"/>
    <property type="match status" value="1"/>
</dbReference>
<dbReference type="PANTHER" id="PTHR30175">
    <property type="entry name" value="PHOSPHOTRANSFERASE SYSTEM TRANSPORT PROTEIN"/>
    <property type="match status" value="1"/>
</dbReference>
<dbReference type="RefSeq" id="WP_250259778.1">
    <property type="nucleotide sequence ID" value="NZ_CP097769.1"/>
</dbReference>
<dbReference type="GO" id="GO:0008982">
    <property type="term" value="F:protein-N(PI)-phosphohistidine-sugar phosphotransferase activity"/>
    <property type="evidence" value="ECO:0007669"/>
    <property type="project" value="InterPro"/>
</dbReference>
<keyword evidence="4" id="KW-0762">Sugar transport</keyword>
<evidence type="ECO:0000256" key="8">
    <source>
        <dbReference type="ARBA" id="ARBA00022777"/>
    </source>
</evidence>
<evidence type="ECO:0000256" key="12">
    <source>
        <dbReference type="SAM" id="Phobius"/>
    </source>
</evidence>
<feature type="domain" description="PTS EIIC type-1" evidence="15">
    <location>
        <begin position="105"/>
        <end position="458"/>
    </location>
</feature>
<dbReference type="PROSITE" id="PS51098">
    <property type="entry name" value="PTS_EIIB_TYPE_1"/>
    <property type="match status" value="1"/>
</dbReference>
<keyword evidence="5 16" id="KW-0808">Transferase</keyword>
<dbReference type="InterPro" id="IPR050558">
    <property type="entry name" value="PTS_Sugar-Specific_Components"/>
</dbReference>
<dbReference type="InterPro" id="IPR001996">
    <property type="entry name" value="PTS_IIB_1"/>
</dbReference>
<evidence type="ECO:0000256" key="3">
    <source>
        <dbReference type="ARBA" id="ARBA00022475"/>
    </source>
</evidence>
<dbReference type="PROSITE" id="PS01035">
    <property type="entry name" value="PTS_EIIB_TYPE_1_CYS"/>
    <property type="match status" value="1"/>
</dbReference>
<evidence type="ECO:0000256" key="1">
    <source>
        <dbReference type="ARBA" id="ARBA00004651"/>
    </source>
</evidence>
<evidence type="ECO:0000256" key="9">
    <source>
        <dbReference type="ARBA" id="ARBA00022989"/>
    </source>
</evidence>
<feature type="transmembrane region" description="Helical" evidence="12">
    <location>
        <begin position="265"/>
        <end position="282"/>
    </location>
</feature>
<feature type="transmembrane region" description="Helical" evidence="12">
    <location>
        <begin position="114"/>
        <end position="137"/>
    </location>
</feature>
<keyword evidence="10 12" id="KW-0472">Membrane</keyword>
<keyword evidence="8" id="KW-0418">Kinase</keyword>
<evidence type="ECO:0000256" key="7">
    <source>
        <dbReference type="ARBA" id="ARBA00022692"/>
    </source>
</evidence>
<feature type="domain" description="PTS EIIB type-1" evidence="14">
    <location>
        <begin position="4"/>
        <end position="86"/>
    </location>
</feature>
<evidence type="ECO:0000259" key="14">
    <source>
        <dbReference type="PROSITE" id="PS51098"/>
    </source>
</evidence>
<evidence type="ECO:0000256" key="11">
    <source>
        <dbReference type="PROSITE-ProRule" id="PRU00421"/>
    </source>
</evidence>
<evidence type="ECO:0000259" key="13">
    <source>
        <dbReference type="PROSITE" id="PS51093"/>
    </source>
</evidence>
<dbReference type="FunFam" id="2.70.70.10:FF:000001">
    <property type="entry name" value="PTS system glucose-specific IIA component"/>
    <property type="match status" value="1"/>
</dbReference>
<feature type="transmembrane region" description="Helical" evidence="12">
    <location>
        <begin position="143"/>
        <end position="168"/>
    </location>
</feature>
<dbReference type="Pfam" id="PF02378">
    <property type="entry name" value="PTS_EIIC"/>
    <property type="match status" value="1"/>
</dbReference>
<dbReference type="EC" id="2.7.1.-" evidence="16"/>
<protein>
    <submittedName>
        <fullName evidence="16">Beta-glucoside-specific PTS transporter subunit IIABC</fullName>
        <ecNumber evidence="16">2.7.1.-</ecNumber>
    </submittedName>
</protein>
<dbReference type="GO" id="GO:0005886">
    <property type="term" value="C:plasma membrane"/>
    <property type="evidence" value="ECO:0007669"/>
    <property type="project" value="UniProtKB-SubCell"/>
</dbReference>
<keyword evidence="3" id="KW-1003">Cell membrane</keyword>
<keyword evidence="2" id="KW-0813">Transport</keyword>
<evidence type="ECO:0000256" key="10">
    <source>
        <dbReference type="ARBA" id="ARBA00023136"/>
    </source>
</evidence>
<dbReference type="InterPro" id="IPR001127">
    <property type="entry name" value="PTS_EIIA_1_perm"/>
</dbReference>
<evidence type="ECO:0000313" key="16">
    <source>
        <dbReference type="EMBL" id="URJ49201.1"/>
    </source>
</evidence>
<evidence type="ECO:0000256" key="5">
    <source>
        <dbReference type="ARBA" id="ARBA00022679"/>
    </source>
</evidence>
<dbReference type="PANTHER" id="PTHR30175:SF1">
    <property type="entry name" value="PTS SYSTEM ARBUTIN-, CELLOBIOSE-, AND SALICIN-SPECIFIC EIIBC COMPONENT-RELATED"/>
    <property type="match status" value="1"/>
</dbReference>
<dbReference type="Gene3D" id="3.30.1360.60">
    <property type="entry name" value="Glucose permease domain IIB"/>
    <property type="match status" value="1"/>
</dbReference>
<evidence type="ECO:0000256" key="2">
    <source>
        <dbReference type="ARBA" id="ARBA00022448"/>
    </source>
</evidence>
<feature type="transmembrane region" description="Helical" evidence="12">
    <location>
        <begin position="241"/>
        <end position="259"/>
    </location>
</feature>
<dbReference type="SUPFAM" id="SSF51261">
    <property type="entry name" value="Duplicated hybrid motif"/>
    <property type="match status" value="1"/>
</dbReference>
<organism evidence="16 17">
    <name type="scientific">Paenibacillus polymyxa</name>
    <name type="common">Bacillus polymyxa</name>
    <dbReference type="NCBI Taxonomy" id="1406"/>
    <lineage>
        <taxon>Bacteria</taxon>
        <taxon>Bacillati</taxon>
        <taxon>Bacillota</taxon>
        <taxon>Bacilli</taxon>
        <taxon>Bacillales</taxon>
        <taxon>Paenibacillaceae</taxon>
        <taxon>Paenibacillus</taxon>
    </lineage>
</organism>
<dbReference type="AlphaFoldDB" id="A0AAE9I9B8"/>
<comment type="subcellular location">
    <subcellularLocation>
        <location evidence="1">Cell membrane</location>
        <topology evidence="1">Multi-pass membrane protein</topology>
    </subcellularLocation>
</comment>
<feature type="transmembrane region" description="Helical" evidence="12">
    <location>
        <begin position="289"/>
        <end position="313"/>
    </location>
</feature>
<dbReference type="InterPro" id="IPR018113">
    <property type="entry name" value="PTrfase_EIIB_Cys"/>
</dbReference>
<gene>
    <name evidence="16" type="ORF">MF626_003544</name>
</gene>